<feature type="compositionally biased region" description="Basic and acidic residues" evidence="1">
    <location>
        <begin position="1"/>
        <end position="13"/>
    </location>
</feature>
<proteinExistence type="predicted"/>
<feature type="compositionally biased region" description="Basic residues" evidence="1">
    <location>
        <begin position="29"/>
        <end position="41"/>
    </location>
</feature>
<protein>
    <submittedName>
        <fullName evidence="2">Uncharacterized protein</fullName>
    </submittedName>
</protein>
<evidence type="ECO:0000256" key="1">
    <source>
        <dbReference type="SAM" id="MobiDB-lite"/>
    </source>
</evidence>
<feature type="region of interest" description="Disordered" evidence="1">
    <location>
        <begin position="1"/>
        <end position="47"/>
    </location>
</feature>
<dbReference type="EMBL" id="OW152816">
    <property type="protein sequence ID" value="CAH2067637.1"/>
    <property type="molecule type" value="Genomic_DNA"/>
</dbReference>
<dbReference type="Proteomes" id="UP000837857">
    <property type="component" value="Chromosome 4"/>
</dbReference>
<accession>A0ABN8IYH7</accession>
<gene>
    <name evidence="2" type="ORF">IPOD504_LOCUS13969</name>
</gene>
<keyword evidence="3" id="KW-1185">Reference proteome</keyword>
<sequence>MSGARAHDPREPARAPSRAHPHAQQSKVKAVRRLRATRKRPPVPQFRSSSALVPIVTPCFLAMPPPPLPSPPRAVALWACPSAQAQRSVEPGKHLKFGIKPSSLPALTRFEHEVNAEPLKHSSWFQLGPDRPRGWHAGGSATRAPLRFYHGYVRIANITVQRRAADCPTRFSERSADA</sequence>
<evidence type="ECO:0000313" key="2">
    <source>
        <dbReference type="EMBL" id="CAH2067637.1"/>
    </source>
</evidence>
<feature type="non-terminal residue" evidence="2">
    <location>
        <position position="178"/>
    </location>
</feature>
<reference evidence="2" key="1">
    <citation type="submission" date="2022-03" db="EMBL/GenBank/DDBJ databases">
        <authorList>
            <person name="Martin H S."/>
        </authorList>
    </citation>
    <scope>NUCLEOTIDE SEQUENCE</scope>
</reference>
<name>A0ABN8IYH7_9NEOP</name>
<evidence type="ECO:0000313" key="3">
    <source>
        <dbReference type="Proteomes" id="UP000837857"/>
    </source>
</evidence>
<organism evidence="2 3">
    <name type="scientific">Iphiclides podalirius</name>
    <name type="common">scarce swallowtail</name>
    <dbReference type="NCBI Taxonomy" id="110791"/>
    <lineage>
        <taxon>Eukaryota</taxon>
        <taxon>Metazoa</taxon>
        <taxon>Ecdysozoa</taxon>
        <taxon>Arthropoda</taxon>
        <taxon>Hexapoda</taxon>
        <taxon>Insecta</taxon>
        <taxon>Pterygota</taxon>
        <taxon>Neoptera</taxon>
        <taxon>Endopterygota</taxon>
        <taxon>Lepidoptera</taxon>
        <taxon>Glossata</taxon>
        <taxon>Ditrysia</taxon>
        <taxon>Papilionoidea</taxon>
        <taxon>Papilionidae</taxon>
        <taxon>Papilioninae</taxon>
        <taxon>Iphiclides</taxon>
    </lineage>
</organism>